<feature type="transmembrane region" description="Helical" evidence="5">
    <location>
        <begin position="38"/>
        <end position="60"/>
    </location>
</feature>
<name>A0A074Y9W3_AURSE</name>
<comment type="subcellular location">
    <subcellularLocation>
        <location evidence="1">Membrane</location>
        <topology evidence="1">Multi-pass membrane protein</topology>
    </subcellularLocation>
</comment>
<dbReference type="EMBL" id="KL584761">
    <property type="protein sequence ID" value="KEQ94560.1"/>
    <property type="molecule type" value="Genomic_DNA"/>
</dbReference>
<sequence>MFFAHERGMTLSFYLFGQQPGSILGLITGGIISDQLGWRWTQYCVAMIDAGVLVLLFFTFEETLFPRFIFEKIQGVLPVTEGRSSPAELSGGNSDLDEKDVNRVVTVQSNSHDIQQRDLPRRTYAQELKLWVYFPENKTTYMQYFRRPFALFLSPNVVISGCIFALGCTAVIVSFYTISEILTEPPYDWSTSSTGLVFLAALIGNFVGWLTGVLSDQIVIRLSRRNGGVKEPEMRLWTLCFSFVYAAVGYMMYGWGAQTGAHWMTIAFGVGCMIAHQVSACSIAITYALECFPGIGGELVVVLAICSSCINFAISYSVQPFTEAAGYGYTFLFFGPCVLYSMLYALCSMLYALCSMLYALCSMLYALCSML</sequence>
<evidence type="ECO:0000256" key="3">
    <source>
        <dbReference type="ARBA" id="ARBA00022989"/>
    </source>
</evidence>
<feature type="transmembrane region" description="Helical" evidence="5">
    <location>
        <begin position="12"/>
        <end position="32"/>
    </location>
</feature>
<gene>
    <name evidence="6" type="ORF">AUEXF2481DRAFT_697422</name>
</gene>
<dbReference type="STRING" id="1043005.A0A074Y9W3"/>
<feature type="transmembrane region" description="Helical" evidence="5">
    <location>
        <begin position="149"/>
        <end position="176"/>
    </location>
</feature>
<feature type="transmembrane region" description="Helical" evidence="5">
    <location>
        <begin position="196"/>
        <end position="215"/>
    </location>
</feature>
<accession>A0A074Y9W3</accession>
<dbReference type="InParanoid" id="A0A074Y9W3"/>
<dbReference type="InterPro" id="IPR036259">
    <property type="entry name" value="MFS_trans_sf"/>
</dbReference>
<reference evidence="6 7" key="1">
    <citation type="journal article" date="2014" name="BMC Genomics">
        <title>Genome sequencing of four Aureobasidium pullulans varieties: biotechnological potential, stress tolerance, and description of new species.</title>
        <authorList>
            <person name="Gostin Ar C."/>
            <person name="Ohm R.A."/>
            <person name="Kogej T."/>
            <person name="Sonjak S."/>
            <person name="Turk M."/>
            <person name="Zajc J."/>
            <person name="Zalar P."/>
            <person name="Grube M."/>
            <person name="Sun H."/>
            <person name="Han J."/>
            <person name="Sharma A."/>
            <person name="Chiniquy J."/>
            <person name="Ngan C.Y."/>
            <person name="Lipzen A."/>
            <person name="Barry K."/>
            <person name="Grigoriev I.V."/>
            <person name="Gunde-Cimerman N."/>
        </authorList>
    </citation>
    <scope>NUCLEOTIDE SEQUENCE [LARGE SCALE GENOMIC DNA]</scope>
    <source>
        <strain evidence="6 7">EXF-2481</strain>
    </source>
</reference>
<dbReference type="Proteomes" id="UP000030641">
    <property type="component" value="Unassembled WGS sequence"/>
</dbReference>
<keyword evidence="2 5" id="KW-0812">Transmembrane</keyword>
<dbReference type="PANTHER" id="PTHR23502">
    <property type="entry name" value="MAJOR FACILITATOR SUPERFAMILY"/>
    <property type="match status" value="1"/>
</dbReference>
<evidence type="ECO:0000256" key="1">
    <source>
        <dbReference type="ARBA" id="ARBA00004141"/>
    </source>
</evidence>
<dbReference type="OrthoDB" id="5215911at2759"/>
<dbReference type="InterPro" id="IPR011701">
    <property type="entry name" value="MFS"/>
</dbReference>
<protein>
    <recommendedName>
        <fullName evidence="8">Major facilitator superfamily (MFS) profile domain-containing protein</fullName>
    </recommendedName>
</protein>
<keyword evidence="7" id="KW-1185">Reference proteome</keyword>
<organism evidence="6 7">
    <name type="scientific">Aureobasidium subglaciale (strain EXF-2481)</name>
    <name type="common">Aureobasidium pullulans var. subglaciale</name>
    <dbReference type="NCBI Taxonomy" id="1043005"/>
    <lineage>
        <taxon>Eukaryota</taxon>
        <taxon>Fungi</taxon>
        <taxon>Dikarya</taxon>
        <taxon>Ascomycota</taxon>
        <taxon>Pezizomycotina</taxon>
        <taxon>Dothideomycetes</taxon>
        <taxon>Dothideomycetidae</taxon>
        <taxon>Dothideales</taxon>
        <taxon>Saccotheciaceae</taxon>
        <taxon>Aureobasidium</taxon>
    </lineage>
</organism>
<evidence type="ECO:0000256" key="4">
    <source>
        <dbReference type="ARBA" id="ARBA00023136"/>
    </source>
</evidence>
<keyword evidence="4 5" id="KW-0472">Membrane</keyword>
<keyword evidence="3 5" id="KW-1133">Transmembrane helix</keyword>
<feature type="non-terminal residue" evidence="6">
    <location>
        <position position="371"/>
    </location>
</feature>
<evidence type="ECO:0000256" key="2">
    <source>
        <dbReference type="ARBA" id="ARBA00022692"/>
    </source>
</evidence>
<dbReference type="GO" id="GO:0005886">
    <property type="term" value="C:plasma membrane"/>
    <property type="evidence" value="ECO:0007669"/>
    <property type="project" value="TreeGrafter"/>
</dbReference>
<dbReference type="PANTHER" id="PTHR23502:SF178">
    <property type="entry name" value="TRANSPORTER, PUTATIVE (AFU_ORTHOLOGUE AFUA_2G02040)-RELATED"/>
    <property type="match status" value="1"/>
</dbReference>
<proteinExistence type="predicted"/>
<feature type="transmembrane region" description="Helical" evidence="5">
    <location>
        <begin position="236"/>
        <end position="255"/>
    </location>
</feature>
<dbReference type="RefSeq" id="XP_013343298.1">
    <property type="nucleotide sequence ID" value="XM_013487844.1"/>
</dbReference>
<dbReference type="GO" id="GO:0022857">
    <property type="term" value="F:transmembrane transporter activity"/>
    <property type="evidence" value="ECO:0007669"/>
    <property type="project" value="InterPro"/>
</dbReference>
<dbReference type="OMA" id="QFAFGCT"/>
<feature type="transmembrane region" description="Helical" evidence="5">
    <location>
        <begin position="324"/>
        <end position="343"/>
    </location>
</feature>
<dbReference type="AlphaFoldDB" id="A0A074Y9W3"/>
<dbReference type="HOGENOM" id="CLU_008455_13_5_1"/>
<dbReference type="Gene3D" id="1.20.1250.20">
    <property type="entry name" value="MFS general substrate transporter like domains"/>
    <property type="match status" value="1"/>
</dbReference>
<dbReference type="SUPFAM" id="SSF103473">
    <property type="entry name" value="MFS general substrate transporter"/>
    <property type="match status" value="1"/>
</dbReference>
<feature type="transmembrane region" description="Helical" evidence="5">
    <location>
        <begin position="261"/>
        <end position="287"/>
    </location>
</feature>
<evidence type="ECO:0000313" key="6">
    <source>
        <dbReference type="EMBL" id="KEQ94560.1"/>
    </source>
</evidence>
<feature type="transmembrane region" description="Helical" evidence="5">
    <location>
        <begin position="299"/>
        <end position="318"/>
    </location>
</feature>
<dbReference type="GeneID" id="25370762"/>
<dbReference type="Pfam" id="PF07690">
    <property type="entry name" value="MFS_1"/>
    <property type="match status" value="1"/>
</dbReference>
<evidence type="ECO:0000256" key="5">
    <source>
        <dbReference type="SAM" id="Phobius"/>
    </source>
</evidence>
<evidence type="ECO:0000313" key="7">
    <source>
        <dbReference type="Proteomes" id="UP000030641"/>
    </source>
</evidence>
<evidence type="ECO:0008006" key="8">
    <source>
        <dbReference type="Google" id="ProtNLM"/>
    </source>
</evidence>